<evidence type="ECO:0000313" key="3">
    <source>
        <dbReference type="Proteomes" id="UP000029413"/>
    </source>
</evidence>
<keyword evidence="3" id="KW-1185">Reference proteome</keyword>
<organism evidence="2 3">
    <name type="scientific">Burkholderia cenocepacia</name>
    <dbReference type="NCBI Taxonomy" id="95486"/>
    <lineage>
        <taxon>Bacteria</taxon>
        <taxon>Pseudomonadati</taxon>
        <taxon>Pseudomonadota</taxon>
        <taxon>Betaproteobacteria</taxon>
        <taxon>Burkholderiales</taxon>
        <taxon>Burkholderiaceae</taxon>
        <taxon>Burkholderia</taxon>
        <taxon>Burkholderia cepacia complex</taxon>
    </lineage>
</organism>
<gene>
    <name evidence="2" type="ORF">DM39_6828</name>
</gene>
<evidence type="ECO:0000256" key="1">
    <source>
        <dbReference type="SAM" id="MobiDB-lite"/>
    </source>
</evidence>
<proteinExistence type="predicted"/>
<feature type="region of interest" description="Disordered" evidence="1">
    <location>
        <begin position="37"/>
        <end position="75"/>
    </location>
</feature>
<reference evidence="2 3" key="1">
    <citation type="submission" date="2014-05" db="EMBL/GenBank/DDBJ databases">
        <authorList>
            <person name="Bishop-Lilly K.A."/>
            <person name="Broomall S.M."/>
            <person name="Chain P.S."/>
            <person name="Chertkov O."/>
            <person name="Coyne S.R."/>
            <person name="Daligault H.E."/>
            <person name="Davenport K.W."/>
            <person name="Erkkila T."/>
            <person name="Frey K.G."/>
            <person name="Gibbons H.S."/>
            <person name="Gu W."/>
            <person name="Jaissle J."/>
            <person name="Johnson S.L."/>
            <person name="Koroleva G.I."/>
            <person name="Ladner J.T."/>
            <person name="Lo C.-C."/>
            <person name="Minogue T.D."/>
            <person name="Munk C."/>
            <person name="Palacios G.F."/>
            <person name="Redden C.L."/>
            <person name="Rosenzweig C.N."/>
            <person name="Scholz M.B."/>
            <person name="Teshima H."/>
            <person name="Xu Y."/>
        </authorList>
    </citation>
    <scope>NUCLEOTIDE SEQUENCE [LARGE SCALE GENOMIC DNA]</scope>
    <source>
        <strain evidence="2 3">DDS 22E-1</strain>
    </source>
</reference>
<accession>A0AAN0VKR6</accession>
<sequence length="306" mass="34015">MTASPTVRSRGYRDRKDREIEVLRICEKTLPIDLKRKKGVKAAASNRIEDESKPRRRRERGNSRSRGRASDKTGNKIVRITNKSFDSRVKGRNDAVNPTLLSGRVYMHHGVGHSEGIEAMDGVGAAAQKPVNVRRIVETLESGIRISQHGQASQTRSLCIRKRRGTLVPKHELRIRDYSRLPDGSVRPQCPDVFDALCGGINIEARSCQGFSCVCCAEARTGEQRTKDYLHDSSCYGTTDNWRTELPANSPSGAQLSGRCIDGADENGQRSSLLPIKKYIYPAEGFVDCNYRSQSGGSEKSRFDNS</sequence>
<dbReference type="EMBL" id="CP007782">
    <property type="protein sequence ID" value="AIO31053.1"/>
    <property type="molecule type" value="Genomic_DNA"/>
</dbReference>
<name>A0AAN0VKR6_9BURK</name>
<feature type="compositionally biased region" description="Basic residues" evidence="1">
    <location>
        <begin position="54"/>
        <end position="67"/>
    </location>
</feature>
<protein>
    <submittedName>
        <fullName evidence="2">Uncharacterized protein</fullName>
    </submittedName>
</protein>
<dbReference type="Proteomes" id="UP000029413">
    <property type="component" value="Chromosome 3"/>
</dbReference>
<dbReference type="AlphaFoldDB" id="A0AAN0VKR6"/>
<dbReference type="KEGG" id="bcen:DM39_6828"/>
<evidence type="ECO:0000313" key="2">
    <source>
        <dbReference type="EMBL" id="AIO31053.1"/>
    </source>
</evidence>